<evidence type="ECO:0000313" key="3">
    <source>
        <dbReference type="Proteomes" id="UP000604083"/>
    </source>
</evidence>
<dbReference type="AlphaFoldDB" id="A0A934VLQ2"/>
<dbReference type="Proteomes" id="UP000604083">
    <property type="component" value="Unassembled WGS sequence"/>
</dbReference>
<organism evidence="2 3">
    <name type="scientific">Roseibacillus ishigakijimensis</name>
    <dbReference type="NCBI Taxonomy" id="454146"/>
    <lineage>
        <taxon>Bacteria</taxon>
        <taxon>Pseudomonadati</taxon>
        <taxon>Verrucomicrobiota</taxon>
        <taxon>Verrucomicrobiia</taxon>
        <taxon>Verrucomicrobiales</taxon>
        <taxon>Verrucomicrobiaceae</taxon>
        <taxon>Roseibacillus</taxon>
    </lineage>
</organism>
<comment type="caution">
    <text evidence="2">The sequence shown here is derived from an EMBL/GenBank/DDBJ whole genome shotgun (WGS) entry which is preliminary data.</text>
</comment>
<evidence type="ECO:0000313" key="2">
    <source>
        <dbReference type="EMBL" id="MBK1833477.1"/>
    </source>
</evidence>
<evidence type="ECO:0000259" key="1">
    <source>
        <dbReference type="Pfam" id="PF10543"/>
    </source>
</evidence>
<reference evidence="2" key="1">
    <citation type="submission" date="2021-01" db="EMBL/GenBank/DDBJ databases">
        <title>Modified the classification status of verrucomicrobia.</title>
        <authorList>
            <person name="Feng X."/>
        </authorList>
    </citation>
    <scope>NUCLEOTIDE SEQUENCE</scope>
    <source>
        <strain evidence="2">KCTC 12986</strain>
    </source>
</reference>
<sequence>MNQSDTLTLLTEKVITLREEEVFLDSDLAKMLGTTTSNLLQIVKKNKSRFPDPFCFSAKKKEVAHLIESGHLTKKKAASRSKAPLLFTESGAYMAAFLLKTEAAEKLSVNVLGTFLAKEKAA</sequence>
<dbReference type="EMBL" id="JAENIO010000009">
    <property type="protein sequence ID" value="MBK1833477.1"/>
    <property type="molecule type" value="Genomic_DNA"/>
</dbReference>
<dbReference type="InterPro" id="IPR018873">
    <property type="entry name" value="KilA-N_DNA-bd_domain"/>
</dbReference>
<name>A0A934VLQ2_9BACT</name>
<gene>
    <name evidence="2" type="ORF">JIN78_05320</name>
</gene>
<proteinExistence type="predicted"/>
<dbReference type="Pfam" id="PF10543">
    <property type="entry name" value="ORF6N"/>
    <property type="match status" value="1"/>
</dbReference>
<accession>A0A934VLQ2</accession>
<protein>
    <submittedName>
        <fullName evidence="2">ORF6N domain-containing protein</fullName>
    </submittedName>
</protein>
<dbReference type="RefSeq" id="WP_200390910.1">
    <property type="nucleotide sequence ID" value="NZ_JAENIO010000009.1"/>
</dbReference>
<keyword evidence="3" id="KW-1185">Reference proteome</keyword>
<feature type="domain" description="KilA-N DNA-binding" evidence="1">
    <location>
        <begin position="13"/>
        <end position="96"/>
    </location>
</feature>